<dbReference type="Gene3D" id="1.25.10.10">
    <property type="entry name" value="Leucine-rich Repeat Variant"/>
    <property type="match status" value="1"/>
</dbReference>
<dbReference type="SUPFAM" id="SSF48371">
    <property type="entry name" value="ARM repeat"/>
    <property type="match status" value="1"/>
</dbReference>
<proteinExistence type="predicted"/>
<dbReference type="EMBL" id="CP095049">
    <property type="protein sequence ID" value="UOQ52516.1"/>
    <property type="molecule type" value="Genomic_DNA"/>
</dbReference>
<keyword evidence="2" id="KW-1185">Reference proteome</keyword>
<dbReference type="InterPro" id="IPR011989">
    <property type="entry name" value="ARM-like"/>
</dbReference>
<gene>
    <name evidence="1" type="ORF">MUN80_22540</name>
</gene>
<sequence>MRKKARFEHLQAAVFSGNWTEATRACDQLLRFGGGFNTTAQRKSRRFLLGLLTQDDALVRNAAALAFRKNKGHWAVSSLLRALLNPANAQHRGTLAYALEKLKCRRHLGDLFTVLFSAAGNNWQVQMHILTVLETQRFTCSPDQRHAIRQQWEHLRPDWNRLNNLDETSATAATALDALLIQSFVDELTGPE</sequence>
<dbReference type="RefSeq" id="WP_244716580.1">
    <property type="nucleotide sequence ID" value="NZ_CP095049.1"/>
</dbReference>
<evidence type="ECO:0000313" key="2">
    <source>
        <dbReference type="Proteomes" id="UP000831785"/>
    </source>
</evidence>
<protein>
    <recommendedName>
        <fullName evidence="3">HEAT repeat domain-containing protein</fullName>
    </recommendedName>
</protein>
<dbReference type="Proteomes" id="UP000831785">
    <property type="component" value="Chromosome"/>
</dbReference>
<name>A0ABY4F8H9_9BACT</name>
<evidence type="ECO:0008006" key="3">
    <source>
        <dbReference type="Google" id="ProtNLM"/>
    </source>
</evidence>
<evidence type="ECO:0000313" key="1">
    <source>
        <dbReference type="EMBL" id="UOQ52516.1"/>
    </source>
</evidence>
<organism evidence="1 2">
    <name type="scientific">Hymenobacter cellulosivorans</name>
    <dbReference type="NCBI Taxonomy" id="2932249"/>
    <lineage>
        <taxon>Bacteria</taxon>
        <taxon>Pseudomonadati</taxon>
        <taxon>Bacteroidota</taxon>
        <taxon>Cytophagia</taxon>
        <taxon>Cytophagales</taxon>
        <taxon>Hymenobacteraceae</taxon>
        <taxon>Hymenobacter</taxon>
    </lineage>
</organism>
<reference evidence="1 2" key="1">
    <citation type="submission" date="2022-04" db="EMBL/GenBank/DDBJ databases">
        <title>Hymenobacter sp. isolated from the air.</title>
        <authorList>
            <person name="Won M."/>
            <person name="Lee C.-M."/>
            <person name="Woen H.-Y."/>
            <person name="Kwon S.-W."/>
        </authorList>
    </citation>
    <scope>NUCLEOTIDE SEQUENCE [LARGE SCALE GENOMIC DNA]</scope>
    <source>
        <strain evidence="2">5116 S-27</strain>
    </source>
</reference>
<dbReference type="InterPro" id="IPR016024">
    <property type="entry name" value="ARM-type_fold"/>
</dbReference>
<accession>A0ABY4F8H9</accession>